<proteinExistence type="predicted"/>
<dbReference type="Proteomes" id="UP000287033">
    <property type="component" value="Unassembled WGS sequence"/>
</dbReference>
<protein>
    <submittedName>
        <fullName evidence="1">Uncharacterized protein</fullName>
    </submittedName>
</protein>
<name>A0A401S7B3_CHIPU</name>
<dbReference type="AlphaFoldDB" id="A0A401S7B3"/>
<sequence length="118" mass="13525">MGLHHAASPYVLHVGHQEIQVPWVQRDQKVIQVQMEKEDLQALLDYLDVEGNKVHQAILGNLDLEAHKAPEDHLGLKVKMVLMEDQVQMGTEVLQDKGDKWVREGKWDKGEKKETVDL</sequence>
<keyword evidence="2" id="KW-1185">Reference proteome</keyword>
<organism evidence="1 2">
    <name type="scientific">Chiloscyllium punctatum</name>
    <name type="common">Brownbanded bambooshark</name>
    <name type="synonym">Hemiscyllium punctatum</name>
    <dbReference type="NCBI Taxonomy" id="137246"/>
    <lineage>
        <taxon>Eukaryota</taxon>
        <taxon>Metazoa</taxon>
        <taxon>Chordata</taxon>
        <taxon>Craniata</taxon>
        <taxon>Vertebrata</taxon>
        <taxon>Chondrichthyes</taxon>
        <taxon>Elasmobranchii</taxon>
        <taxon>Galeomorphii</taxon>
        <taxon>Galeoidea</taxon>
        <taxon>Orectolobiformes</taxon>
        <taxon>Hemiscylliidae</taxon>
        <taxon>Chiloscyllium</taxon>
    </lineage>
</organism>
<accession>A0A401S7B3</accession>
<comment type="caution">
    <text evidence="1">The sequence shown here is derived from an EMBL/GenBank/DDBJ whole genome shotgun (WGS) entry which is preliminary data.</text>
</comment>
<dbReference type="EMBL" id="BEZZ01000116">
    <property type="protein sequence ID" value="GCC26269.1"/>
    <property type="molecule type" value="Genomic_DNA"/>
</dbReference>
<evidence type="ECO:0000313" key="1">
    <source>
        <dbReference type="EMBL" id="GCC26269.1"/>
    </source>
</evidence>
<reference evidence="1 2" key="1">
    <citation type="journal article" date="2018" name="Nat. Ecol. Evol.">
        <title>Shark genomes provide insights into elasmobranch evolution and the origin of vertebrates.</title>
        <authorList>
            <person name="Hara Y"/>
            <person name="Yamaguchi K"/>
            <person name="Onimaru K"/>
            <person name="Kadota M"/>
            <person name="Koyanagi M"/>
            <person name="Keeley SD"/>
            <person name="Tatsumi K"/>
            <person name="Tanaka K"/>
            <person name="Motone F"/>
            <person name="Kageyama Y"/>
            <person name="Nozu R"/>
            <person name="Adachi N"/>
            <person name="Nishimura O"/>
            <person name="Nakagawa R"/>
            <person name="Tanegashima C"/>
            <person name="Kiyatake I"/>
            <person name="Matsumoto R"/>
            <person name="Murakumo K"/>
            <person name="Nishida K"/>
            <person name="Terakita A"/>
            <person name="Kuratani S"/>
            <person name="Sato K"/>
            <person name="Hyodo S Kuraku.S."/>
        </authorList>
    </citation>
    <scope>NUCLEOTIDE SEQUENCE [LARGE SCALE GENOMIC DNA]</scope>
</reference>
<gene>
    <name evidence="1" type="ORF">chiPu_0004684</name>
</gene>
<evidence type="ECO:0000313" key="2">
    <source>
        <dbReference type="Proteomes" id="UP000287033"/>
    </source>
</evidence>